<evidence type="ECO:0000313" key="7">
    <source>
        <dbReference type="Proteomes" id="UP001165413"/>
    </source>
</evidence>
<comment type="catalytic activity">
    <reaction evidence="5">
        <text>3-deoxy-alpha-D-manno-oct-2-ulosonate + CTP = CMP-3-deoxy-beta-D-manno-octulosonate + diphosphate</text>
        <dbReference type="Rhea" id="RHEA:23448"/>
        <dbReference type="ChEBI" id="CHEBI:33019"/>
        <dbReference type="ChEBI" id="CHEBI:37563"/>
        <dbReference type="ChEBI" id="CHEBI:85986"/>
        <dbReference type="ChEBI" id="CHEBI:85987"/>
        <dbReference type="EC" id="2.7.7.38"/>
    </reaction>
</comment>
<dbReference type="NCBIfam" id="NF003950">
    <property type="entry name" value="PRK05450.1-3"/>
    <property type="match status" value="1"/>
</dbReference>
<dbReference type="InterPro" id="IPR029044">
    <property type="entry name" value="Nucleotide-diphossugar_trans"/>
</dbReference>
<protein>
    <recommendedName>
        <fullName evidence="5">3-deoxy-manno-octulosonate cytidylyltransferase</fullName>
        <ecNumber evidence="5">2.7.7.38</ecNumber>
    </recommendedName>
    <alternativeName>
        <fullName evidence="5">CMP-2-keto-3-deoxyoctulosonic acid synthase</fullName>
        <shortName evidence="5">CKS</shortName>
        <shortName evidence="5">CMP-KDO synthase</shortName>
    </alternativeName>
</protein>
<proteinExistence type="inferred from homology"/>
<dbReference type="NCBIfam" id="TIGR00466">
    <property type="entry name" value="kdsB"/>
    <property type="match status" value="1"/>
</dbReference>
<evidence type="ECO:0000256" key="4">
    <source>
        <dbReference type="ARBA" id="ARBA00022985"/>
    </source>
</evidence>
<evidence type="ECO:0000256" key="3">
    <source>
        <dbReference type="ARBA" id="ARBA00022695"/>
    </source>
</evidence>
<dbReference type="AlphaFoldDB" id="A0AA41X2R0"/>
<dbReference type="CDD" id="cd02517">
    <property type="entry name" value="CMP-KDO-Synthetase"/>
    <property type="match status" value="1"/>
</dbReference>
<dbReference type="HAMAP" id="MF_00057">
    <property type="entry name" value="KdsB"/>
    <property type="match status" value="1"/>
</dbReference>
<accession>A0AA41X2R0</accession>
<evidence type="ECO:0000256" key="5">
    <source>
        <dbReference type="HAMAP-Rule" id="MF_00057"/>
    </source>
</evidence>
<keyword evidence="5" id="KW-0963">Cytoplasm</keyword>
<evidence type="ECO:0000313" key="6">
    <source>
        <dbReference type="EMBL" id="MCP3428792.1"/>
    </source>
</evidence>
<dbReference type="PANTHER" id="PTHR42866:SF2">
    <property type="entry name" value="3-DEOXY-MANNO-OCTULOSONATE CYTIDYLYLTRANSFERASE, MITOCHONDRIAL"/>
    <property type="match status" value="1"/>
</dbReference>
<keyword evidence="4 5" id="KW-0448">Lipopolysaccharide biosynthesis</keyword>
<dbReference type="Proteomes" id="UP001165413">
    <property type="component" value="Unassembled WGS sequence"/>
</dbReference>
<evidence type="ECO:0000256" key="2">
    <source>
        <dbReference type="ARBA" id="ARBA00022679"/>
    </source>
</evidence>
<dbReference type="NCBIfam" id="NF003952">
    <property type="entry name" value="PRK05450.1-5"/>
    <property type="match status" value="1"/>
</dbReference>
<dbReference type="RefSeq" id="WP_254100410.1">
    <property type="nucleotide sequence ID" value="NZ_JANATA010000011.1"/>
</dbReference>
<name>A0AA41X2R0_9ALTE</name>
<dbReference type="SUPFAM" id="SSF53448">
    <property type="entry name" value="Nucleotide-diphospho-sugar transferases"/>
    <property type="match status" value="1"/>
</dbReference>
<gene>
    <name evidence="5 6" type="primary">kdsB</name>
    <name evidence="6" type="ORF">NLF92_07515</name>
</gene>
<dbReference type="EMBL" id="JANATA010000011">
    <property type="protein sequence ID" value="MCP3428792.1"/>
    <property type="molecule type" value="Genomic_DNA"/>
</dbReference>
<comment type="similarity">
    <text evidence="5">Belongs to the KdsB family.</text>
</comment>
<sequence length="257" mass="28088">MQFVVVIPARFGSTRFPGKPLAMLGDKPMIQHVVERANKAQASQVIVATDDQRIADVVTGFSGDVVMTRDDHESGTERLAEVVNILGLPDDTIVVNVQGDEPHIPVSIITQVAQNLAANPQADMATLACKIKSTEELFNPNIVKVVTDRFGLALYFSRSVLPFSRKDMLAGESVAPTEAIHFADLPDTYLRHIGIYAYTAGFIKQYVAMEASPLEHIESLEQLRVLYHGGRIHVDVALATPPPGIDTPEDLVKAQQH</sequence>
<dbReference type="GO" id="GO:0033468">
    <property type="term" value="P:CMP-keto-3-deoxy-D-manno-octulosonic acid biosynthetic process"/>
    <property type="evidence" value="ECO:0007669"/>
    <property type="project" value="UniProtKB-UniRule"/>
</dbReference>
<comment type="subcellular location">
    <subcellularLocation>
        <location evidence="5">Cytoplasm</location>
    </subcellularLocation>
    <subcellularLocation>
        <location evidence="1">Membrane</location>
    </subcellularLocation>
</comment>
<dbReference type="GO" id="GO:0016020">
    <property type="term" value="C:membrane"/>
    <property type="evidence" value="ECO:0007669"/>
    <property type="project" value="UniProtKB-SubCell"/>
</dbReference>
<dbReference type="GO" id="GO:0009103">
    <property type="term" value="P:lipopolysaccharide biosynthetic process"/>
    <property type="evidence" value="ECO:0007669"/>
    <property type="project" value="UniProtKB-UniRule"/>
</dbReference>
<keyword evidence="3 5" id="KW-0548">Nucleotidyltransferase</keyword>
<dbReference type="NCBIfam" id="NF009905">
    <property type="entry name" value="PRK13368.1"/>
    <property type="match status" value="1"/>
</dbReference>
<comment type="function">
    <text evidence="5">Activates KDO (a required 8-carbon sugar) for incorporation into bacterial lipopolysaccharide in Gram-negative bacteria.</text>
</comment>
<dbReference type="GO" id="GO:0005829">
    <property type="term" value="C:cytosol"/>
    <property type="evidence" value="ECO:0007669"/>
    <property type="project" value="TreeGrafter"/>
</dbReference>
<dbReference type="EC" id="2.7.7.38" evidence="5"/>
<dbReference type="InterPro" id="IPR004528">
    <property type="entry name" value="KdsB"/>
</dbReference>
<evidence type="ECO:0000256" key="1">
    <source>
        <dbReference type="ARBA" id="ARBA00004370"/>
    </source>
</evidence>
<comment type="pathway">
    <text evidence="5">Nucleotide-sugar biosynthesis; CMP-3-deoxy-D-manno-octulosonate biosynthesis; CMP-3-deoxy-D-manno-octulosonate from 3-deoxy-D-manno-octulosonate and CTP: step 1/1.</text>
</comment>
<comment type="caution">
    <text evidence="6">The sequence shown here is derived from an EMBL/GenBank/DDBJ whole genome shotgun (WGS) entry which is preliminary data.</text>
</comment>
<dbReference type="PANTHER" id="PTHR42866">
    <property type="entry name" value="3-DEOXY-MANNO-OCTULOSONATE CYTIDYLYLTRANSFERASE"/>
    <property type="match status" value="1"/>
</dbReference>
<reference evidence="6" key="1">
    <citation type="submission" date="2022-07" db="EMBL/GenBank/DDBJ databases">
        <title>Characterization of the Novel Bacterium Alteromonas immobilis LMIT006 and Alteromonas gregis LMIT007.</title>
        <authorList>
            <person name="Lin X."/>
        </authorList>
    </citation>
    <scope>NUCLEOTIDE SEQUENCE</scope>
    <source>
        <strain evidence="6">LMIT007</strain>
    </source>
</reference>
<dbReference type="Gene3D" id="3.90.550.10">
    <property type="entry name" value="Spore Coat Polysaccharide Biosynthesis Protein SpsA, Chain A"/>
    <property type="match status" value="1"/>
</dbReference>
<dbReference type="FunFam" id="3.90.550.10:FF:000011">
    <property type="entry name" value="3-deoxy-manno-octulosonate cytidylyltransferase"/>
    <property type="match status" value="1"/>
</dbReference>
<dbReference type="GO" id="GO:0008690">
    <property type="term" value="F:3-deoxy-manno-octulosonate cytidylyltransferase activity"/>
    <property type="evidence" value="ECO:0007669"/>
    <property type="project" value="UniProtKB-UniRule"/>
</dbReference>
<organism evidence="6 7">
    <name type="scientific">Opacimonas viscosa</name>
    <dbReference type="NCBI Taxonomy" id="2961944"/>
    <lineage>
        <taxon>Bacteria</taxon>
        <taxon>Pseudomonadati</taxon>
        <taxon>Pseudomonadota</taxon>
        <taxon>Gammaproteobacteria</taxon>
        <taxon>Alteromonadales</taxon>
        <taxon>Alteromonadaceae</taxon>
        <taxon>Opacimonas</taxon>
    </lineage>
</organism>
<keyword evidence="2 5" id="KW-0808">Transferase</keyword>
<dbReference type="Pfam" id="PF02348">
    <property type="entry name" value="CTP_transf_3"/>
    <property type="match status" value="1"/>
</dbReference>
<dbReference type="InterPro" id="IPR003329">
    <property type="entry name" value="Cytidylyl_trans"/>
</dbReference>
<keyword evidence="7" id="KW-1185">Reference proteome</keyword>